<dbReference type="EMBL" id="JAULSR010000002">
    <property type="protein sequence ID" value="KAK0628558.1"/>
    <property type="molecule type" value="Genomic_DNA"/>
</dbReference>
<dbReference type="AlphaFoldDB" id="A0AA39X754"/>
<comment type="caution">
    <text evidence="2">The sequence shown here is derived from an EMBL/GenBank/DDBJ whole genome shotgun (WGS) entry which is preliminary data.</text>
</comment>
<evidence type="ECO:0000313" key="3">
    <source>
        <dbReference type="Proteomes" id="UP001174934"/>
    </source>
</evidence>
<evidence type="ECO:0000313" key="2">
    <source>
        <dbReference type="EMBL" id="KAK0628558.1"/>
    </source>
</evidence>
<organism evidence="2 3">
    <name type="scientific">Bombardia bombarda</name>
    <dbReference type="NCBI Taxonomy" id="252184"/>
    <lineage>
        <taxon>Eukaryota</taxon>
        <taxon>Fungi</taxon>
        <taxon>Dikarya</taxon>
        <taxon>Ascomycota</taxon>
        <taxon>Pezizomycotina</taxon>
        <taxon>Sordariomycetes</taxon>
        <taxon>Sordariomycetidae</taxon>
        <taxon>Sordariales</taxon>
        <taxon>Lasiosphaeriaceae</taxon>
        <taxon>Bombardia</taxon>
    </lineage>
</organism>
<feature type="transmembrane region" description="Helical" evidence="1">
    <location>
        <begin position="70"/>
        <end position="91"/>
    </location>
</feature>
<evidence type="ECO:0000256" key="1">
    <source>
        <dbReference type="SAM" id="Phobius"/>
    </source>
</evidence>
<sequence>MQSPLVHVSTMRCPTHDPCSLHTLPISSPLTPGDLWPWTCPSVGPERALFPPSVFFPSRPYLYSTGLAKIIIPCLVLLSDGLSPSFYIIALRFQHHRSRFCTTAFRVLVKNLFARLAAPLPIILLACCYLTILLPFPFCLIRLHIGFFFLLPLGLPGYYSRWGVQYNATSKRKLVGISKLRVVIPSLFTPLLVRVDP</sequence>
<keyword evidence="1" id="KW-0472">Membrane</keyword>
<protein>
    <submittedName>
        <fullName evidence="2">Uncharacterized protein</fullName>
    </submittedName>
</protein>
<dbReference type="Proteomes" id="UP001174934">
    <property type="component" value="Unassembled WGS sequence"/>
</dbReference>
<keyword evidence="1" id="KW-1133">Transmembrane helix</keyword>
<gene>
    <name evidence="2" type="ORF">B0T17DRAFT_157490</name>
</gene>
<feature type="transmembrane region" description="Helical" evidence="1">
    <location>
        <begin position="112"/>
        <end position="134"/>
    </location>
</feature>
<accession>A0AA39X754</accession>
<feature type="transmembrane region" description="Helical" evidence="1">
    <location>
        <begin position="140"/>
        <end position="159"/>
    </location>
</feature>
<keyword evidence="1" id="KW-0812">Transmembrane</keyword>
<proteinExistence type="predicted"/>
<keyword evidence="3" id="KW-1185">Reference proteome</keyword>
<reference evidence="2" key="1">
    <citation type="submission" date="2023-06" db="EMBL/GenBank/DDBJ databases">
        <title>Genome-scale phylogeny and comparative genomics of the fungal order Sordariales.</title>
        <authorList>
            <consortium name="Lawrence Berkeley National Laboratory"/>
            <person name="Hensen N."/>
            <person name="Bonometti L."/>
            <person name="Westerberg I."/>
            <person name="Brannstrom I.O."/>
            <person name="Guillou S."/>
            <person name="Cros-Aarteil S."/>
            <person name="Calhoun S."/>
            <person name="Haridas S."/>
            <person name="Kuo A."/>
            <person name="Mondo S."/>
            <person name="Pangilinan J."/>
            <person name="Riley R."/>
            <person name="LaButti K."/>
            <person name="Andreopoulos B."/>
            <person name="Lipzen A."/>
            <person name="Chen C."/>
            <person name="Yanf M."/>
            <person name="Daum C."/>
            <person name="Ng V."/>
            <person name="Clum A."/>
            <person name="Steindorff A."/>
            <person name="Ohm R."/>
            <person name="Martin F."/>
            <person name="Silar P."/>
            <person name="Natvig D."/>
            <person name="Lalanne C."/>
            <person name="Gautier V."/>
            <person name="Ament-velasquez S.L."/>
            <person name="Kruys A."/>
            <person name="Hutchinson M.I."/>
            <person name="Powell A.J."/>
            <person name="Barry K."/>
            <person name="Miller A.N."/>
            <person name="Grigoriev I.V."/>
            <person name="Debuchy R."/>
            <person name="Gladieux P."/>
            <person name="Thoren M.H."/>
            <person name="Johannesson H."/>
        </authorList>
    </citation>
    <scope>NUCLEOTIDE SEQUENCE</scope>
    <source>
        <strain evidence="2">SMH3391-2</strain>
    </source>
</reference>
<name>A0AA39X754_9PEZI</name>